<name>A0A418WL08_9SPHN</name>
<dbReference type="EMBL" id="QYUM01000003">
    <property type="protein sequence ID" value="RJF90713.1"/>
    <property type="molecule type" value="Genomic_DNA"/>
</dbReference>
<dbReference type="HAMAP" id="MF_00024">
    <property type="entry name" value="CobD_CbiB"/>
    <property type="match status" value="1"/>
</dbReference>
<dbReference type="GO" id="GO:0009236">
    <property type="term" value="P:cobalamin biosynthetic process"/>
    <property type="evidence" value="ECO:0007669"/>
    <property type="project" value="UniProtKB-UniRule"/>
</dbReference>
<feature type="transmembrane region" description="Helical" evidence="9">
    <location>
        <begin position="81"/>
        <end position="101"/>
    </location>
</feature>
<keyword evidence="8 9" id="KW-0472">Membrane</keyword>
<dbReference type="Proteomes" id="UP000286100">
    <property type="component" value="Unassembled WGS sequence"/>
</dbReference>
<sequence length="312" mass="33513">MVEPVAIAALAIESATGYPDPLYRGIGHPVGLFARIINALETRWNQPDRPERQRRRLGIAATMLLVIGAFTGALVLEQILWSWLGQWGWIGVAIAAVPGLAQRSLHQHVAAVAQALAAGDLDAARHKVAMIVGRDTAQLDESGIARAGIESLAESFCDGVVAPAFWLMLLGLPGLYAYKAINTADSLIGHKEERWRAYGWAAARLDDIANWIPARLAGVLICLAGRGGWNTMRRDARLHASPNAGWPEAAMAGVLDVRLGGPVSYDGVAHDKPWLGNGRGEVSAEDITEALSVYRHACLLLWVIAGAYAWAL</sequence>
<evidence type="ECO:0000256" key="8">
    <source>
        <dbReference type="ARBA" id="ARBA00023136"/>
    </source>
</evidence>
<dbReference type="InterPro" id="IPR004485">
    <property type="entry name" value="Cobalamin_biosynth_CobD/CbiB"/>
</dbReference>
<proteinExistence type="inferred from homology"/>
<evidence type="ECO:0000313" key="11">
    <source>
        <dbReference type="Proteomes" id="UP000286100"/>
    </source>
</evidence>
<evidence type="ECO:0000256" key="4">
    <source>
        <dbReference type="ARBA" id="ARBA00022475"/>
    </source>
</evidence>
<dbReference type="RefSeq" id="WP_119762124.1">
    <property type="nucleotide sequence ID" value="NZ_QYUM01000003.1"/>
</dbReference>
<comment type="function">
    <text evidence="9">Converts cobyric acid to cobinamide by the addition of aminopropanol on the F carboxylic group.</text>
</comment>
<feature type="transmembrane region" description="Helical" evidence="9">
    <location>
        <begin position="57"/>
        <end position="75"/>
    </location>
</feature>
<evidence type="ECO:0000256" key="5">
    <source>
        <dbReference type="ARBA" id="ARBA00022573"/>
    </source>
</evidence>
<comment type="similarity">
    <text evidence="3 9">Belongs to the CobD/CbiB family.</text>
</comment>
<evidence type="ECO:0000256" key="6">
    <source>
        <dbReference type="ARBA" id="ARBA00022692"/>
    </source>
</evidence>
<dbReference type="Pfam" id="PF03186">
    <property type="entry name" value="CobD_Cbib"/>
    <property type="match status" value="1"/>
</dbReference>
<protein>
    <recommendedName>
        <fullName evidence="9">Cobalamin biosynthesis protein CobD</fullName>
    </recommendedName>
</protein>
<dbReference type="OrthoDB" id="9811967at2"/>
<keyword evidence="4 9" id="KW-1003">Cell membrane</keyword>
<dbReference type="GO" id="GO:0048472">
    <property type="term" value="F:threonine-phosphate decarboxylase activity"/>
    <property type="evidence" value="ECO:0007669"/>
    <property type="project" value="InterPro"/>
</dbReference>
<gene>
    <name evidence="9 10" type="primary">cobD</name>
    <name evidence="10" type="ORF">D3876_10930</name>
</gene>
<evidence type="ECO:0000256" key="3">
    <source>
        <dbReference type="ARBA" id="ARBA00006263"/>
    </source>
</evidence>
<evidence type="ECO:0000256" key="9">
    <source>
        <dbReference type="HAMAP-Rule" id="MF_00024"/>
    </source>
</evidence>
<keyword evidence="11" id="KW-1185">Reference proteome</keyword>
<dbReference type="GO" id="GO:0015420">
    <property type="term" value="F:ABC-type vitamin B12 transporter activity"/>
    <property type="evidence" value="ECO:0007669"/>
    <property type="project" value="UniProtKB-UniRule"/>
</dbReference>
<keyword evidence="7 9" id="KW-1133">Transmembrane helix</keyword>
<dbReference type="PANTHER" id="PTHR34308:SF1">
    <property type="entry name" value="COBALAMIN BIOSYNTHESIS PROTEIN CBIB"/>
    <property type="match status" value="1"/>
</dbReference>
<dbReference type="PANTHER" id="PTHR34308">
    <property type="entry name" value="COBALAMIN BIOSYNTHESIS PROTEIN CBIB"/>
    <property type="match status" value="1"/>
</dbReference>
<keyword evidence="6 9" id="KW-0812">Transmembrane</keyword>
<comment type="caution">
    <text evidence="9">Lacks conserved residue(s) required for the propagation of feature annotation.</text>
</comment>
<accession>A0A418WL08</accession>
<evidence type="ECO:0000256" key="1">
    <source>
        <dbReference type="ARBA" id="ARBA00004651"/>
    </source>
</evidence>
<organism evidence="10 11">
    <name type="scientific">Sphingomonas cavernae</name>
    <dbReference type="NCBI Taxonomy" id="2320861"/>
    <lineage>
        <taxon>Bacteria</taxon>
        <taxon>Pseudomonadati</taxon>
        <taxon>Pseudomonadota</taxon>
        <taxon>Alphaproteobacteria</taxon>
        <taxon>Sphingomonadales</taxon>
        <taxon>Sphingomonadaceae</taxon>
        <taxon>Sphingomonas</taxon>
    </lineage>
</organism>
<keyword evidence="5 9" id="KW-0169">Cobalamin biosynthesis</keyword>
<comment type="subcellular location">
    <subcellularLocation>
        <location evidence="1 9">Cell membrane</location>
        <topology evidence="1 9">Multi-pass membrane protein</topology>
    </subcellularLocation>
</comment>
<evidence type="ECO:0000256" key="7">
    <source>
        <dbReference type="ARBA" id="ARBA00022989"/>
    </source>
</evidence>
<comment type="caution">
    <text evidence="10">The sequence shown here is derived from an EMBL/GenBank/DDBJ whole genome shotgun (WGS) entry which is preliminary data.</text>
</comment>
<evidence type="ECO:0000256" key="2">
    <source>
        <dbReference type="ARBA" id="ARBA00004953"/>
    </source>
</evidence>
<comment type="pathway">
    <text evidence="2 9">Cofactor biosynthesis; adenosylcobalamin biosynthesis.</text>
</comment>
<dbReference type="UniPathway" id="UPA00148"/>
<evidence type="ECO:0000313" key="10">
    <source>
        <dbReference type="EMBL" id="RJF90713.1"/>
    </source>
</evidence>
<dbReference type="NCBIfam" id="TIGR00380">
    <property type="entry name" value="cobal_cbiB"/>
    <property type="match status" value="1"/>
</dbReference>
<dbReference type="AlphaFoldDB" id="A0A418WL08"/>
<dbReference type="GO" id="GO:0005886">
    <property type="term" value="C:plasma membrane"/>
    <property type="evidence" value="ECO:0007669"/>
    <property type="project" value="UniProtKB-SubCell"/>
</dbReference>
<reference evidence="10 11" key="1">
    <citation type="submission" date="2018-09" db="EMBL/GenBank/DDBJ databases">
        <authorList>
            <person name="Zhu H."/>
        </authorList>
    </citation>
    <scope>NUCLEOTIDE SEQUENCE [LARGE SCALE GENOMIC DNA]</scope>
    <source>
        <strain evidence="10 11">K2R01-6</strain>
    </source>
</reference>